<dbReference type="AlphaFoldDB" id="A0A1V5MCH6"/>
<comment type="caution">
    <text evidence="1">The sequence shown here is derived from an EMBL/GenBank/DDBJ whole genome shotgun (WGS) entry which is preliminary data.</text>
</comment>
<reference evidence="1" key="1">
    <citation type="submission" date="2017-02" db="EMBL/GenBank/DDBJ databases">
        <title>Delving into the versatile metabolic prowess of the omnipresent phylum Bacteroidetes.</title>
        <authorList>
            <person name="Nobu M.K."/>
            <person name="Mei R."/>
            <person name="Narihiro T."/>
            <person name="Kuroda K."/>
            <person name="Liu W.-T."/>
        </authorList>
    </citation>
    <scope>NUCLEOTIDE SEQUENCE</scope>
    <source>
        <strain evidence="1">ADurb.Bin417</strain>
    </source>
</reference>
<gene>
    <name evidence="1" type="ORF">BWY73_01299</name>
</gene>
<name>A0A1V5MCH6_UNCT6</name>
<dbReference type="Proteomes" id="UP000485484">
    <property type="component" value="Unassembled WGS sequence"/>
</dbReference>
<accession>A0A1V5MCH6</accession>
<proteinExistence type="predicted"/>
<evidence type="ECO:0000313" key="1">
    <source>
        <dbReference type="EMBL" id="OPZ90521.1"/>
    </source>
</evidence>
<dbReference type="EMBL" id="MWAK01000252">
    <property type="protein sequence ID" value="OPZ90521.1"/>
    <property type="molecule type" value="Genomic_DNA"/>
</dbReference>
<organism evidence="1">
    <name type="scientific">candidate division TA06 bacterium ADurb.Bin417</name>
    <dbReference type="NCBI Taxonomy" id="1852828"/>
    <lineage>
        <taxon>Bacteria</taxon>
        <taxon>Bacteria division TA06</taxon>
    </lineage>
</organism>
<sequence>MLEAGARRLLFCFNHLETPVGFDLSRCGPARLIYGPGVELKGGRLSVGPLATAVLELKNPTKEKSR</sequence>
<protein>
    <submittedName>
        <fullName evidence="1">Uncharacterized protein</fullName>
    </submittedName>
</protein>